<evidence type="ECO:0000313" key="2">
    <source>
        <dbReference type="EMBL" id="TWT36522.1"/>
    </source>
</evidence>
<organism evidence="2 3">
    <name type="scientific">Posidoniimonas corsicana</name>
    <dbReference type="NCBI Taxonomy" id="1938618"/>
    <lineage>
        <taxon>Bacteria</taxon>
        <taxon>Pseudomonadati</taxon>
        <taxon>Planctomycetota</taxon>
        <taxon>Planctomycetia</taxon>
        <taxon>Pirellulales</taxon>
        <taxon>Lacipirellulaceae</taxon>
        <taxon>Posidoniimonas</taxon>
    </lineage>
</organism>
<evidence type="ECO:0000256" key="1">
    <source>
        <dbReference type="SAM" id="MobiDB-lite"/>
    </source>
</evidence>
<proteinExistence type="predicted"/>
<evidence type="ECO:0000313" key="3">
    <source>
        <dbReference type="Proteomes" id="UP000316714"/>
    </source>
</evidence>
<feature type="compositionally biased region" description="Basic and acidic residues" evidence="1">
    <location>
        <begin position="139"/>
        <end position="149"/>
    </location>
</feature>
<accession>A0A5C5VFU4</accession>
<keyword evidence="3" id="KW-1185">Reference proteome</keyword>
<name>A0A5C5VFU4_9BACT</name>
<reference evidence="2 3" key="1">
    <citation type="submission" date="2019-02" db="EMBL/GenBank/DDBJ databases">
        <title>Deep-cultivation of Planctomycetes and their phenomic and genomic characterization uncovers novel biology.</title>
        <authorList>
            <person name="Wiegand S."/>
            <person name="Jogler M."/>
            <person name="Boedeker C."/>
            <person name="Pinto D."/>
            <person name="Vollmers J."/>
            <person name="Rivas-Marin E."/>
            <person name="Kohn T."/>
            <person name="Peeters S.H."/>
            <person name="Heuer A."/>
            <person name="Rast P."/>
            <person name="Oberbeckmann S."/>
            <person name="Bunk B."/>
            <person name="Jeske O."/>
            <person name="Meyerdierks A."/>
            <person name="Storesund J.E."/>
            <person name="Kallscheuer N."/>
            <person name="Luecker S."/>
            <person name="Lage O.M."/>
            <person name="Pohl T."/>
            <person name="Merkel B.J."/>
            <person name="Hornburger P."/>
            <person name="Mueller R.-W."/>
            <person name="Bruemmer F."/>
            <person name="Labrenz M."/>
            <person name="Spormann A.M."/>
            <person name="Op Den Camp H."/>
            <person name="Overmann J."/>
            <person name="Amann R."/>
            <person name="Jetten M.S.M."/>
            <person name="Mascher T."/>
            <person name="Medema M.H."/>
            <person name="Devos D.P."/>
            <person name="Kaster A.-K."/>
            <person name="Ovreas L."/>
            <person name="Rohde M."/>
            <person name="Galperin M.Y."/>
            <person name="Jogler C."/>
        </authorList>
    </citation>
    <scope>NUCLEOTIDE SEQUENCE [LARGE SCALE GENOMIC DNA]</scope>
    <source>
        <strain evidence="2 3">KOR34</strain>
    </source>
</reference>
<dbReference type="Proteomes" id="UP000316714">
    <property type="component" value="Unassembled WGS sequence"/>
</dbReference>
<protein>
    <submittedName>
        <fullName evidence="2">Uncharacterized protein</fullName>
    </submittedName>
</protein>
<dbReference type="EMBL" id="SIHJ01000001">
    <property type="protein sequence ID" value="TWT36522.1"/>
    <property type="molecule type" value="Genomic_DNA"/>
</dbReference>
<feature type="region of interest" description="Disordered" evidence="1">
    <location>
        <begin position="115"/>
        <end position="149"/>
    </location>
</feature>
<comment type="caution">
    <text evidence="2">The sequence shown here is derived from an EMBL/GenBank/DDBJ whole genome shotgun (WGS) entry which is preliminary data.</text>
</comment>
<gene>
    <name evidence="2" type="ORF">KOR34_14280</name>
</gene>
<dbReference type="AlphaFoldDB" id="A0A5C5VFU4"/>
<sequence>MANQQRIASILNAMHQAYGDLIAAQQGPVDPGLRQELARIATGAKRCMAELGAAHQAAATDLAAKQQHAAKLEVANKQRIDAQRQKLASPQAAPCPAPAINPKLGALLSSELLARQAPVGEPPQQSDTSGGVLDGWEWSTRDLRPFTAQ</sequence>